<name>A0A0F9RZD7_9ZZZZ</name>
<protein>
    <submittedName>
        <fullName evidence="1">Uncharacterized protein</fullName>
    </submittedName>
</protein>
<gene>
    <name evidence="1" type="ORF">LCGC14_0835810</name>
</gene>
<sequence length="118" mass="13114">MPRITTIHVTKAQEPPMADGESLNGFARRVSDAARTHLIKKMGLTKNFSLFVPDIFPGSVVVDLMKFSGEHGEPRVRKLMSMSFEGKDGGLTFGEPVEVQRRIQYAPIAKSAPSIWDR</sequence>
<organism evidence="1">
    <name type="scientific">marine sediment metagenome</name>
    <dbReference type="NCBI Taxonomy" id="412755"/>
    <lineage>
        <taxon>unclassified sequences</taxon>
        <taxon>metagenomes</taxon>
        <taxon>ecological metagenomes</taxon>
    </lineage>
</organism>
<dbReference type="AlphaFoldDB" id="A0A0F9RZD7"/>
<proteinExistence type="predicted"/>
<evidence type="ECO:0000313" key="1">
    <source>
        <dbReference type="EMBL" id="KKN30266.1"/>
    </source>
</evidence>
<dbReference type="EMBL" id="LAZR01002422">
    <property type="protein sequence ID" value="KKN30266.1"/>
    <property type="molecule type" value="Genomic_DNA"/>
</dbReference>
<reference evidence="1" key="1">
    <citation type="journal article" date="2015" name="Nature">
        <title>Complex archaea that bridge the gap between prokaryotes and eukaryotes.</title>
        <authorList>
            <person name="Spang A."/>
            <person name="Saw J.H."/>
            <person name="Jorgensen S.L."/>
            <person name="Zaremba-Niedzwiedzka K."/>
            <person name="Martijn J."/>
            <person name="Lind A.E."/>
            <person name="van Eijk R."/>
            <person name="Schleper C."/>
            <person name="Guy L."/>
            <person name="Ettema T.J."/>
        </authorList>
    </citation>
    <scope>NUCLEOTIDE SEQUENCE</scope>
</reference>
<accession>A0A0F9RZD7</accession>
<comment type="caution">
    <text evidence="1">The sequence shown here is derived from an EMBL/GenBank/DDBJ whole genome shotgun (WGS) entry which is preliminary data.</text>
</comment>